<evidence type="ECO:0000313" key="3">
    <source>
        <dbReference type="Proteomes" id="UP000078343"/>
    </source>
</evidence>
<comment type="caution">
    <text evidence="2">The sequence shown here is derived from an EMBL/GenBank/DDBJ whole genome shotgun (WGS) entry which is preliminary data.</text>
</comment>
<keyword evidence="3" id="KW-1185">Reference proteome</keyword>
<feature type="region of interest" description="Disordered" evidence="1">
    <location>
        <begin position="519"/>
        <end position="550"/>
    </location>
</feature>
<dbReference type="OrthoDB" id="4159781at2759"/>
<accession>A0A178ZMI0</accession>
<dbReference type="EMBL" id="LVYI01000004">
    <property type="protein sequence ID" value="OAP60852.1"/>
    <property type="molecule type" value="Genomic_DNA"/>
</dbReference>
<gene>
    <name evidence="2" type="ORF">AYL99_05854</name>
</gene>
<dbReference type="Pfam" id="PF11951">
    <property type="entry name" value="Fungal_trans_2"/>
    <property type="match status" value="1"/>
</dbReference>
<dbReference type="STRING" id="1367422.A0A178ZMI0"/>
<dbReference type="GeneID" id="30010022"/>
<dbReference type="InterPro" id="IPR021858">
    <property type="entry name" value="Fun_TF"/>
</dbReference>
<dbReference type="PANTHER" id="PTHR37540:SF5">
    <property type="entry name" value="TRANSCRIPTION FACTOR DOMAIN-CONTAINING PROTEIN"/>
    <property type="match status" value="1"/>
</dbReference>
<evidence type="ECO:0000256" key="1">
    <source>
        <dbReference type="SAM" id="MobiDB-lite"/>
    </source>
</evidence>
<sequence>MPLASQNTVFITYNNPTELKSRQNRRAVSSFASKSYRPTSKRIVLDRTHYRPFVRRSEGDTPPATGSKTKRKIPPSGKQDSEESSTPLPQEVQPRNDCILGSPMADPFTTYPISYAPYVPFLVDYFVRFLTPRFSPALAVETSRYLIWFNVAMQNAELFHALIALSQVYYNIDVKGFGNTHWTALYHRGEALKQLRYKVERGKNADDDAAILTALWLMDVDVAHGDLHAYAMHKRAKERMVLTRGGIRKLNAELQDELLKSEFFLPLLLHGRFICEFTDDDNVLVRFKEDHPVKPAQMGRLQGLFAVIASKGLITSQAVEILHRIFRQLSREPQALHSGNQHEGGEESEGLRGSQQPQPVDQAFNEMSRVLQMTDEVVPQSLHHRLFLALLIYIFNFHNQPQLLPVAKTPSSAPSSSSSPASIGTTTKARHPYLRILSDVALELSQPSNPGDPKAVTEREVTLWTMVAIGSASSFSPWRLEIPFMGHLIELMEQDTAEEEDEGDMLLTSNHGPVGVFSAQGPPAEAEAETASMPPPSSRRNDRRRSGSSIRSKNLDKLTACLRGYYLYGADNRTLRSLQKLRARELAGTAPATGSSIMSRA</sequence>
<protein>
    <submittedName>
        <fullName evidence="2">Uncharacterized protein</fullName>
    </submittedName>
</protein>
<proteinExistence type="predicted"/>
<dbReference type="PANTHER" id="PTHR37540">
    <property type="entry name" value="TRANSCRIPTION FACTOR (ACR-2), PUTATIVE-RELATED-RELATED"/>
    <property type="match status" value="1"/>
</dbReference>
<name>A0A178ZMI0_9EURO</name>
<feature type="region of interest" description="Disordered" evidence="1">
    <location>
        <begin position="51"/>
        <end position="96"/>
    </location>
</feature>
<dbReference type="AlphaFoldDB" id="A0A178ZMI0"/>
<reference evidence="2 3" key="1">
    <citation type="submission" date="2016-04" db="EMBL/GenBank/DDBJ databases">
        <title>Draft genome of Fonsecaea erecta CBS 125763.</title>
        <authorList>
            <person name="Weiss V.A."/>
            <person name="Vicente V.A."/>
            <person name="Raittz R.T."/>
            <person name="Moreno L.F."/>
            <person name="De Souza E.M."/>
            <person name="Pedrosa F.O."/>
            <person name="Steffens M.B."/>
            <person name="Faoro H."/>
            <person name="Tadra-Sfeir M.Z."/>
            <person name="Najafzadeh M.J."/>
            <person name="Felipe M.S."/>
            <person name="Teixeira M."/>
            <person name="Sun J."/>
            <person name="Xi L."/>
            <person name="Gomes R."/>
            <person name="De Azevedo C.M."/>
            <person name="Salgado C.G."/>
            <person name="Da Silva M.B."/>
            <person name="Nascimento M.F."/>
            <person name="Queiroz-Telles F."/>
            <person name="Attili D.S."/>
            <person name="Gorbushina A."/>
        </authorList>
    </citation>
    <scope>NUCLEOTIDE SEQUENCE [LARGE SCALE GENOMIC DNA]</scope>
    <source>
        <strain evidence="2 3">CBS 125763</strain>
    </source>
</reference>
<feature type="region of interest" description="Disordered" evidence="1">
    <location>
        <begin position="333"/>
        <end position="359"/>
    </location>
</feature>
<evidence type="ECO:0000313" key="2">
    <source>
        <dbReference type="EMBL" id="OAP60852.1"/>
    </source>
</evidence>
<dbReference type="Proteomes" id="UP000078343">
    <property type="component" value="Unassembled WGS sequence"/>
</dbReference>
<dbReference type="RefSeq" id="XP_018694219.1">
    <property type="nucleotide sequence ID" value="XM_018837366.1"/>
</dbReference>
<organism evidence="2 3">
    <name type="scientific">Fonsecaea erecta</name>
    <dbReference type="NCBI Taxonomy" id="1367422"/>
    <lineage>
        <taxon>Eukaryota</taxon>
        <taxon>Fungi</taxon>
        <taxon>Dikarya</taxon>
        <taxon>Ascomycota</taxon>
        <taxon>Pezizomycotina</taxon>
        <taxon>Eurotiomycetes</taxon>
        <taxon>Chaetothyriomycetidae</taxon>
        <taxon>Chaetothyriales</taxon>
        <taxon>Herpotrichiellaceae</taxon>
        <taxon>Fonsecaea</taxon>
    </lineage>
</organism>